<sequence>MSFLPVIDGRVALDVSSNSPTDVYLGGIRFSTNGAARATTAVGTFFNQGIPMSESGQVSIVDATTGLPANTIYHNGLPISGDRICISYNAATVVSSGIPFDAAGAVAVEVSPITFGPTLDLVFAGVPADGFTDKSIALAFTDATYEVAAQYSVWE</sequence>
<proteinExistence type="predicted"/>
<dbReference type="EMBL" id="LR796569">
    <property type="protein sequence ID" value="CAB4151555.1"/>
    <property type="molecule type" value="Genomic_DNA"/>
</dbReference>
<protein>
    <submittedName>
        <fullName evidence="1">Uncharacterized protein</fullName>
    </submittedName>
</protein>
<organism evidence="1">
    <name type="scientific">uncultured Caudovirales phage</name>
    <dbReference type="NCBI Taxonomy" id="2100421"/>
    <lineage>
        <taxon>Viruses</taxon>
        <taxon>Duplodnaviria</taxon>
        <taxon>Heunggongvirae</taxon>
        <taxon>Uroviricota</taxon>
        <taxon>Caudoviricetes</taxon>
        <taxon>Peduoviridae</taxon>
        <taxon>Maltschvirus</taxon>
        <taxon>Maltschvirus maltsch</taxon>
    </lineage>
</organism>
<gene>
    <name evidence="1" type="ORF">UFOVP601_22</name>
</gene>
<evidence type="ECO:0000313" key="1">
    <source>
        <dbReference type="EMBL" id="CAB4151555.1"/>
    </source>
</evidence>
<name>A0A6J5MWA9_9CAUD</name>
<accession>A0A6J5MWA9</accession>
<reference evidence="1" key="1">
    <citation type="submission" date="2020-04" db="EMBL/GenBank/DDBJ databases">
        <authorList>
            <person name="Chiriac C."/>
            <person name="Salcher M."/>
            <person name="Ghai R."/>
            <person name="Kavagutti S V."/>
        </authorList>
    </citation>
    <scope>NUCLEOTIDE SEQUENCE</scope>
</reference>